<keyword evidence="2" id="KW-0813">Transport</keyword>
<organism evidence="6 7">
    <name type="scientific">Fimbriimonas ginsengisoli</name>
    <dbReference type="NCBI Taxonomy" id="1005039"/>
    <lineage>
        <taxon>Bacteria</taxon>
        <taxon>Bacillati</taxon>
        <taxon>Armatimonadota</taxon>
        <taxon>Fimbriimonadia</taxon>
        <taxon>Fimbriimonadales</taxon>
        <taxon>Fimbriimonadaceae</taxon>
        <taxon>Fimbriimonas</taxon>
    </lineage>
</organism>
<dbReference type="GO" id="GO:0055085">
    <property type="term" value="P:transmembrane transport"/>
    <property type="evidence" value="ECO:0007669"/>
    <property type="project" value="UniProtKB-ARBA"/>
</dbReference>
<sequence length="314" mass="33824">MSEAPLLSIEDARVEFSAPGGTVRAVDGVSLHVGDGETLAVVGESGCGKTTLARAVLGLQPLKAGRIVLQGEAITRTPPDIARRVGIVWQDPFASLDPRWPVGRSALEPLRIVGSPGDAQTIFKEVGLDPKLVSRYPHQLSGGQRQRVAIGRALATKPPLVICDEPTAALDLSIRAQILNLLKDLQAARRCSYLYISHDLTTVRFLAERVAVMYLGRIVEEGPTEAIFASPQHPYTRALLDSAPTLERLMHLPEPAPGEIPDPRTRFPGCRFAGRCPRAQPQCIEQDPGRTETGARAVYCHFPLGTEAATPAAD</sequence>
<evidence type="ECO:0000313" key="7">
    <source>
        <dbReference type="Proteomes" id="UP000727962"/>
    </source>
</evidence>
<dbReference type="EMBL" id="JACOSL010000013">
    <property type="protein sequence ID" value="MBI1755854.1"/>
    <property type="molecule type" value="Genomic_DNA"/>
</dbReference>
<dbReference type="PANTHER" id="PTHR43776:SF7">
    <property type="entry name" value="D,D-DIPEPTIDE TRANSPORT ATP-BINDING PROTEIN DDPF-RELATED"/>
    <property type="match status" value="1"/>
</dbReference>
<evidence type="ECO:0000256" key="2">
    <source>
        <dbReference type="ARBA" id="ARBA00022448"/>
    </source>
</evidence>
<dbReference type="CDD" id="cd03257">
    <property type="entry name" value="ABC_NikE_OppD_transporters"/>
    <property type="match status" value="1"/>
</dbReference>
<dbReference type="InterPro" id="IPR003593">
    <property type="entry name" value="AAA+_ATPase"/>
</dbReference>
<evidence type="ECO:0000256" key="3">
    <source>
        <dbReference type="ARBA" id="ARBA00022741"/>
    </source>
</evidence>
<comment type="similarity">
    <text evidence="1">Belongs to the ABC transporter superfamily.</text>
</comment>
<gene>
    <name evidence="6" type="ORF">HYR64_01950</name>
</gene>
<evidence type="ECO:0000256" key="4">
    <source>
        <dbReference type="ARBA" id="ARBA00022840"/>
    </source>
</evidence>
<dbReference type="Pfam" id="PF00005">
    <property type="entry name" value="ABC_tran"/>
    <property type="match status" value="1"/>
</dbReference>
<keyword evidence="3" id="KW-0547">Nucleotide-binding</keyword>
<evidence type="ECO:0000313" key="6">
    <source>
        <dbReference type="EMBL" id="MBI1755854.1"/>
    </source>
</evidence>
<dbReference type="Gene3D" id="3.40.50.300">
    <property type="entry name" value="P-loop containing nucleotide triphosphate hydrolases"/>
    <property type="match status" value="1"/>
</dbReference>
<dbReference type="InterPro" id="IPR027417">
    <property type="entry name" value="P-loop_NTPase"/>
</dbReference>
<dbReference type="Proteomes" id="UP000727962">
    <property type="component" value="Unassembled WGS sequence"/>
</dbReference>
<dbReference type="AlphaFoldDB" id="A0A931LR91"/>
<proteinExistence type="inferred from homology"/>
<dbReference type="GO" id="GO:0005524">
    <property type="term" value="F:ATP binding"/>
    <property type="evidence" value="ECO:0007669"/>
    <property type="project" value="UniProtKB-KW"/>
</dbReference>
<dbReference type="NCBIfam" id="TIGR01727">
    <property type="entry name" value="oligo_HPY"/>
    <property type="match status" value="1"/>
</dbReference>
<dbReference type="InterPro" id="IPR050319">
    <property type="entry name" value="ABC_transp_ATP-bind"/>
</dbReference>
<evidence type="ECO:0000256" key="1">
    <source>
        <dbReference type="ARBA" id="ARBA00005417"/>
    </source>
</evidence>
<dbReference type="PROSITE" id="PS50893">
    <property type="entry name" value="ABC_TRANSPORTER_2"/>
    <property type="match status" value="1"/>
</dbReference>
<feature type="domain" description="ABC transporter" evidence="5">
    <location>
        <begin position="9"/>
        <end position="240"/>
    </location>
</feature>
<dbReference type="PROSITE" id="PS00211">
    <property type="entry name" value="ABC_TRANSPORTER_1"/>
    <property type="match status" value="1"/>
</dbReference>
<evidence type="ECO:0000259" key="5">
    <source>
        <dbReference type="PROSITE" id="PS50893"/>
    </source>
</evidence>
<accession>A0A931LR91</accession>
<name>A0A931LR91_FIMGI</name>
<dbReference type="InterPro" id="IPR003439">
    <property type="entry name" value="ABC_transporter-like_ATP-bd"/>
</dbReference>
<dbReference type="PANTHER" id="PTHR43776">
    <property type="entry name" value="TRANSPORT ATP-BINDING PROTEIN"/>
    <property type="match status" value="1"/>
</dbReference>
<keyword evidence="4 6" id="KW-0067">ATP-binding</keyword>
<reference evidence="6" key="1">
    <citation type="submission" date="2020-07" db="EMBL/GenBank/DDBJ databases">
        <title>Huge and variable diversity of episymbiotic CPR bacteria and DPANN archaea in groundwater ecosystems.</title>
        <authorList>
            <person name="He C.Y."/>
            <person name="Keren R."/>
            <person name="Whittaker M."/>
            <person name="Farag I.F."/>
            <person name="Doudna J."/>
            <person name="Cate J.H.D."/>
            <person name="Banfield J.F."/>
        </authorList>
    </citation>
    <scope>NUCLEOTIDE SEQUENCE</scope>
    <source>
        <strain evidence="6">NC_groundwater_17_Pr7_B-0.1um_64_12</strain>
    </source>
</reference>
<dbReference type="Pfam" id="PF08352">
    <property type="entry name" value="oligo_HPY"/>
    <property type="match status" value="1"/>
</dbReference>
<dbReference type="GO" id="GO:0016887">
    <property type="term" value="F:ATP hydrolysis activity"/>
    <property type="evidence" value="ECO:0007669"/>
    <property type="project" value="InterPro"/>
</dbReference>
<protein>
    <submittedName>
        <fullName evidence="6">ABC transporter ATP-binding protein</fullName>
    </submittedName>
</protein>
<dbReference type="GO" id="GO:0015833">
    <property type="term" value="P:peptide transport"/>
    <property type="evidence" value="ECO:0007669"/>
    <property type="project" value="InterPro"/>
</dbReference>
<comment type="caution">
    <text evidence="6">The sequence shown here is derived from an EMBL/GenBank/DDBJ whole genome shotgun (WGS) entry which is preliminary data.</text>
</comment>
<dbReference type="InterPro" id="IPR017871">
    <property type="entry name" value="ABC_transporter-like_CS"/>
</dbReference>
<dbReference type="SUPFAM" id="SSF52540">
    <property type="entry name" value="P-loop containing nucleoside triphosphate hydrolases"/>
    <property type="match status" value="1"/>
</dbReference>
<dbReference type="SMART" id="SM00382">
    <property type="entry name" value="AAA"/>
    <property type="match status" value="1"/>
</dbReference>
<dbReference type="InterPro" id="IPR013563">
    <property type="entry name" value="Oligopep_ABC_C"/>
</dbReference>